<proteinExistence type="predicted"/>
<dbReference type="EMBL" id="PSQE01000002">
    <property type="protein sequence ID" value="RHN71485.1"/>
    <property type="molecule type" value="Genomic_DNA"/>
</dbReference>
<evidence type="ECO:0000256" key="1">
    <source>
        <dbReference type="SAM" id="MobiDB-lite"/>
    </source>
</evidence>
<dbReference type="Proteomes" id="UP000265566">
    <property type="component" value="Chromosome 2"/>
</dbReference>
<name>A0A396J4R7_MEDTR</name>
<protein>
    <submittedName>
        <fullName evidence="2">Uncharacterized protein</fullName>
    </submittedName>
</protein>
<dbReference type="Gramene" id="rna7091">
    <property type="protein sequence ID" value="RHN71485.1"/>
    <property type="gene ID" value="gene7091"/>
</dbReference>
<accession>A0A396J4R7</accession>
<feature type="region of interest" description="Disordered" evidence="1">
    <location>
        <begin position="41"/>
        <end position="71"/>
    </location>
</feature>
<organism evidence="2 3">
    <name type="scientific">Medicago truncatula</name>
    <name type="common">Barrel medic</name>
    <name type="synonym">Medicago tribuloides</name>
    <dbReference type="NCBI Taxonomy" id="3880"/>
    <lineage>
        <taxon>Eukaryota</taxon>
        <taxon>Viridiplantae</taxon>
        <taxon>Streptophyta</taxon>
        <taxon>Embryophyta</taxon>
        <taxon>Tracheophyta</taxon>
        <taxon>Spermatophyta</taxon>
        <taxon>Magnoliopsida</taxon>
        <taxon>eudicotyledons</taxon>
        <taxon>Gunneridae</taxon>
        <taxon>Pentapetalae</taxon>
        <taxon>rosids</taxon>
        <taxon>fabids</taxon>
        <taxon>Fabales</taxon>
        <taxon>Fabaceae</taxon>
        <taxon>Papilionoideae</taxon>
        <taxon>50 kb inversion clade</taxon>
        <taxon>NPAAA clade</taxon>
        <taxon>Hologalegina</taxon>
        <taxon>IRL clade</taxon>
        <taxon>Trifolieae</taxon>
        <taxon>Medicago</taxon>
    </lineage>
</organism>
<evidence type="ECO:0000313" key="3">
    <source>
        <dbReference type="Proteomes" id="UP000265566"/>
    </source>
</evidence>
<dbReference type="AlphaFoldDB" id="A0A396J4R7"/>
<reference evidence="3" key="1">
    <citation type="journal article" date="2018" name="Nat. Plants">
        <title>Whole-genome landscape of Medicago truncatula symbiotic genes.</title>
        <authorList>
            <person name="Pecrix Y."/>
            <person name="Staton S.E."/>
            <person name="Sallet E."/>
            <person name="Lelandais-Briere C."/>
            <person name="Moreau S."/>
            <person name="Carrere S."/>
            <person name="Blein T."/>
            <person name="Jardinaud M.F."/>
            <person name="Latrasse D."/>
            <person name="Zouine M."/>
            <person name="Zahm M."/>
            <person name="Kreplak J."/>
            <person name="Mayjonade B."/>
            <person name="Satge C."/>
            <person name="Perez M."/>
            <person name="Cauet S."/>
            <person name="Marande W."/>
            <person name="Chantry-Darmon C."/>
            <person name="Lopez-Roques C."/>
            <person name="Bouchez O."/>
            <person name="Berard A."/>
            <person name="Debelle F."/>
            <person name="Munos S."/>
            <person name="Bendahmane A."/>
            <person name="Berges H."/>
            <person name="Niebel A."/>
            <person name="Buitink J."/>
            <person name="Frugier F."/>
            <person name="Benhamed M."/>
            <person name="Crespi M."/>
            <person name="Gouzy J."/>
            <person name="Gamas P."/>
        </authorList>
    </citation>
    <scope>NUCLEOTIDE SEQUENCE [LARGE SCALE GENOMIC DNA]</scope>
    <source>
        <strain evidence="3">cv. Jemalong A17</strain>
    </source>
</reference>
<evidence type="ECO:0000313" key="2">
    <source>
        <dbReference type="EMBL" id="RHN71485.1"/>
    </source>
</evidence>
<comment type="caution">
    <text evidence="2">The sequence shown here is derived from an EMBL/GenBank/DDBJ whole genome shotgun (WGS) entry which is preliminary data.</text>
</comment>
<sequence length="71" mass="7487">MFCVCVSEFEVAAPPLTGTIQIVLPLPAVAHMAVAGNIFDGRRSPEKELPIEEDEEAPPPPPSPSPISSCC</sequence>
<feature type="compositionally biased region" description="Basic and acidic residues" evidence="1">
    <location>
        <begin position="41"/>
        <end position="50"/>
    </location>
</feature>
<gene>
    <name evidence="2" type="ORF">MtrunA17_Chr2g0277371</name>
</gene>